<feature type="domain" description="ABC transporter" evidence="4">
    <location>
        <begin position="295"/>
        <end position="523"/>
    </location>
</feature>
<evidence type="ECO:0000256" key="1">
    <source>
        <dbReference type="ARBA" id="ARBA00022448"/>
    </source>
</evidence>
<dbReference type="AlphaFoldDB" id="A0A485AYE3"/>
<keyword evidence="5" id="KW-0378">Hydrolase</keyword>
<dbReference type="SUPFAM" id="SSF52540">
    <property type="entry name" value="P-loop containing nucleoside triphosphate hydrolases"/>
    <property type="match status" value="2"/>
</dbReference>
<dbReference type="Gene3D" id="3.40.50.300">
    <property type="entry name" value="P-loop containing nucleotide triphosphate hydrolases"/>
    <property type="match status" value="2"/>
</dbReference>
<evidence type="ECO:0000313" key="5">
    <source>
        <dbReference type="EMBL" id="VFS64308.1"/>
    </source>
</evidence>
<dbReference type="InterPro" id="IPR027417">
    <property type="entry name" value="P-loop_NTPase"/>
</dbReference>
<dbReference type="GO" id="GO:0042626">
    <property type="term" value="F:ATPase-coupled transmembrane transporter activity"/>
    <property type="evidence" value="ECO:0007669"/>
    <property type="project" value="TreeGrafter"/>
</dbReference>
<evidence type="ECO:0000256" key="3">
    <source>
        <dbReference type="ARBA" id="ARBA00022840"/>
    </source>
</evidence>
<feature type="domain" description="ABC transporter" evidence="4">
    <location>
        <begin position="38"/>
        <end position="269"/>
    </location>
</feature>
<evidence type="ECO:0000256" key="2">
    <source>
        <dbReference type="ARBA" id="ARBA00022741"/>
    </source>
</evidence>
<dbReference type="PANTHER" id="PTHR43553:SF3">
    <property type="entry name" value="ABC TRANSPORTER ATP-BINDING PROTEIN MODF"/>
    <property type="match status" value="1"/>
</dbReference>
<dbReference type="GO" id="GO:0016887">
    <property type="term" value="F:ATP hydrolysis activity"/>
    <property type="evidence" value="ECO:0007669"/>
    <property type="project" value="InterPro"/>
</dbReference>
<reference evidence="5 6" key="1">
    <citation type="submission" date="2019-03" db="EMBL/GenBank/DDBJ databases">
        <authorList>
            <consortium name="Pathogen Informatics"/>
        </authorList>
    </citation>
    <scope>NUCLEOTIDE SEQUENCE [LARGE SCALE GENOMIC DNA]</scope>
    <source>
        <strain evidence="5 6">NCTC12998</strain>
    </source>
</reference>
<organism evidence="5 6">
    <name type="scientific">Raoultella planticola</name>
    <name type="common">Klebsiella planticola</name>
    <dbReference type="NCBI Taxonomy" id="575"/>
    <lineage>
        <taxon>Bacteria</taxon>
        <taxon>Pseudomonadati</taxon>
        <taxon>Pseudomonadota</taxon>
        <taxon>Gammaproteobacteria</taxon>
        <taxon>Enterobacterales</taxon>
        <taxon>Enterobacteriaceae</taxon>
        <taxon>Klebsiella/Raoultella group</taxon>
        <taxon>Raoultella</taxon>
    </lineage>
</organism>
<protein>
    <submittedName>
        <fullName evidence="5">Arabinose import ATP-binding protein AraG</fullName>
        <ecNumber evidence="5">3.6.3.17</ecNumber>
    </submittedName>
</protein>
<sequence length="525" mass="58238">MLIESFSPRYADGIDIARVTSYPCGKSLQKVGYTMSSLQISQGTFRLSDTKTLKIEHLTVDAGESWAFVGSNGSGKSALARALSGELTLLSGQYENRFSRVTRLSFEQLQKLVSDEWQRNNTDLLSPGEEDTGRTTEEIIQEESKDAARCARLAELFGITSLLQRRFKYLSTGETRKTLLCQALMTQPELLILDEPFDGLDVASRLQLAGLLERLHLEGLTLVLVLNRFDEIPSFVQFAGVLADCTLSETGEKQALLQQALIAQLAHSEKLAGMSLPEPDAPAARHALEAGAPRIILREGVVSYNDRPIIEHLSWTVNPGEHWQIVGPNGAGKSTLLSLVTGDHPQGYSNDLTLFGRRRGSGETIWDIKKHIGYVSSSLHLEYRVSTTVRNVILSGYFDSIGIYQAVSDKQRHLVQNWLDILGIDKRTADAPFHSLSWGQQRLALIVRALVKHPTLLILDEPLQGLDPLNRQLVRRFVDVLISEGATQLLFVSHHAEDAPDCITHRLEFVRSGDGYTYQVGPLTD</sequence>
<evidence type="ECO:0000259" key="4">
    <source>
        <dbReference type="PROSITE" id="PS50893"/>
    </source>
</evidence>
<dbReference type="Pfam" id="PF00005">
    <property type="entry name" value="ABC_tran"/>
    <property type="match status" value="2"/>
</dbReference>
<dbReference type="EC" id="3.6.3.17" evidence="5"/>
<dbReference type="InterPro" id="IPR003593">
    <property type="entry name" value="AAA+_ATPase"/>
</dbReference>
<dbReference type="NCBIfam" id="NF008186">
    <property type="entry name" value="PRK10938.1"/>
    <property type="match status" value="1"/>
</dbReference>
<dbReference type="GO" id="GO:0043190">
    <property type="term" value="C:ATP-binding cassette (ABC) transporter complex"/>
    <property type="evidence" value="ECO:0007669"/>
    <property type="project" value="TreeGrafter"/>
</dbReference>
<keyword evidence="2" id="KW-0547">Nucleotide-binding</keyword>
<dbReference type="InterPro" id="IPR050095">
    <property type="entry name" value="ECF_ABC_transporter_ATP-bd"/>
</dbReference>
<name>A0A485AYE3_RAOPL</name>
<dbReference type="SMART" id="SM00382">
    <property type="entry name" value="AAA"/>
    <property type="match status" value="2"/>
</dbReference>
<evidence type="ECO:0000313" key="6">
    <source>
        <dbReference type="Proteomes" id="UP000345637"/>
    </source>
</evidence>
<dbReference type="Proteomes" id="UP000345637">
    <property type="component" value="Unassembled WGS sequence"/>
</dbReference>
<proteinExistence type="predicted"/>
<dbReference type="PROSITE" id="PS50893">
    <property type="entry name" value="ABC_TRANSPORTER_2"/>
    <property type="match status" value="2"/>
</dbReference>
<accession>A0A485AYE3</accession>
<dbReference type="EMBL" id="CAADJE010000022">
    <property type="protein sequence ID" value="VFS64308.1"/>
    <property type="molecule type" value="Genomic_DNA"/>
</dbReference>
<dbReference type="GO" id="GO:0005524">
    <property type="term" value="F:ATP binding"/>
    <property type="evidence" value="ECO:0007669"/>
    <property type="project" value="UniProtKB-KW"/>
</dbReference>
<dbReference type="PANTHER" id="PTHR43553">
    <property type="entry name" value="HEAVY METAL TRANSPORTER"/>
    <property type="match status" value="1"/>
</dbReference>
<keyword evidence="1" id="KW-0813">Transport</keyword>
<gene>
    <name evidence="5" type="primary">araG_8</name>
    <name evidence="5" type="ORF">NCTC12998_02547</name>
</gene>
<dbReference type="FunFam" id="3.40.50.300:FF:001006">
    <property type="entry name" value="Molybdate ABC transporter ATP-binding protein ModF"/>
    <property type="match status" value="1"/>
</dbReference>
<dbReference type="FunFam" id="3.40.50.300:FF:000866">
    <property type="entry name" value="Molybdate ABC transporter ATP-binding protein ModF"/>
    <property type="match status" value="1"/>
</dbReference>
<dbReference type="InterPro" id="IPR003439">
    <property type="entry name" value="ABC_transporter-like_ATP-bd"/>
</dbReference>
<keyword evidence="3 5" id="KW-0067">ATP-binding</keyword>